<gene>
    <name evidence="1" type="ORF">G6F64_003830</name>
</gene>
<accession>A0A9P6XDM0</accession>
<evidence type="ECO:0000313" key="2">
    <source>
        <dbReference type="Proteomes" id="UP000716291"/>
    </source>
</evidence>
<dbReference type="AlphaFoldDB" id="A0A9P6XDM0"/>
<dbReference type="OrthoDB" id="2264649at2759"/>
<keyword evidence="2" id="KW-1185">Reference proteome</keyword>
<protein>
    <submittedName>
        <fullName evidence="1">Uncharacterized protein</fullName>
    </submittedName>
</protein>
<proteinExistence type="predicted"/>
<dbReference type="Proteomes" id="UP000716291">
    <property type="component" value="Unassembled WGS sequence"/>
</dbReference>
<reference evidence="1" key="1">
    <citation type="journal article" date="2020" name="Microb. Genom.">
        <title>Genetic diversity of clinical and environmental Mucorales isolates obtained from an investigation of mucormycosis cases among solid organ transplant recipients.</title>
        <authorList>
            <person name="Nguyen M.H."/>
            <person name="Kaul D."/>
            <person name="Muto C."/>
            <person name="Cheng S.J."/>
            <person name="Richter R.A."/>
            <person name="Bruno V.M."/>
            <person name="Liu G."/>
            <person name="Beyhan S."/>
            <person name="Sundermann A.J."/>
            <person name="Mounaud S."/>
            <person name="Pasculle A.W."/>
            <person name="Nierman W.C."/>
            <person name="Driscoll E."/>
            <person name="Cumbie R."/>
            <person name="Clancy C.J."/>
            <person name="Dupont C.L."/>
        </authorList>
    </citation>
    <scope>NUCLEOTIDE SEQUENCE</scope>
    <source>
        <strain evidence="1">GL11</strain>
    </source>
</reference>
<comment type="caution">
    <text evidence="1">The sequence shown here is derived from an EMBL/GenBank/DDBJ whole genome shotgun (WGS) entry which is preliminary data.</text>
</comment>
<organism evidence="1 2">
    <name type="scientific">Rhizopus oryzae</name>
    <name type="common">Mucormycosis agent</name>
    <name type="synonym">Rhizopus arrhizus var. delemar</name>
    <dbReference type="NCBI Taxonomy" id="64495"/>
    <lineage>
        <taxon>Eukaryota</taxon>
        <taxon>Fungi</taxon>
        <taxon>Fungi incertae sedis</taxon>
        <taxon>Mucoromycota</taxon>
        <taxon>Mucoromycotina</taxon>
        <taxon>Mucoromycetes</taxon>
        <taxon>Mucorales</taxon>
        <taxon>Mucorineae</taxon>
        <taxon>Rhizopodaceae</taxon>
        <taxon>Rhizopus</taxon>
    </lineage>
</organism>
<sequence>MASELVHDTQKKHTLQQFPAPELKEDGGLWTCPFCQAIHKDATPYAITTPPVQDTVKLKKAKGAIKQHLEEHRQMLQERLVQESSVNEYEKVTRQFSEQY</sequence>
<name>A0A9P6XDM0_RHIOR</name>
<dbReference type="EMBL" id="JAANQT010000392">
    <property type="protein sequence ID" value="KAG1311405.1"/>
    <property type="molecule type" value="Genomic_DNA"/>
</dbReference>
<evidence type="ECO:0000313" key="1">
    <source>
        <dbReference type="EMBL" id="KAG1311405.1"/>
    </source>
</evidence>